<dbReference type="InterPro" id="IPR051532">
    <property type="entry name" value="Ester_Hydrolysis_Enzymes"/>
</dbReference>
<name>A0A1M7QW27_9ACTN</name>
<dbReference type="EMBL" id="FRBI01000045">
    <property type="protein sequence ID" value="SHN35989.1"/>
    <property type="molecule type" value="Genomic_DNA"/>
</dbReference>
<dbReference type="InterPro" id="IPR013830">
    <property type="entry name" value="SGNH_hydro"/>
</dbReference>
<evidence type="ECO:0000313" key="3">
    <source>
        <dbReference type="Proteomes" id="UP000184111"/>
    </source>
</evidence>
<dbReference type="PANTHER" id="PTHR30383">
    <property type="entry name" value="THIOESTERASE 1/PROTEASE 1/LYSOPHOSPHOLIPASE L1"/>
    <property type="match status" value="1"/>
</dbReference>
<keyword evidence="3" id="KW-1185">Reference proteome</keyword>
<evidence type="ECO:0000259" key="1">
    <source>
        <dbReference type="Pfam" id="PF13472"/>
    </source>
</evidence>
<dbReference type="PANTHER" id="PTHR30383:SF5">
    <property type="entry name" value="SGNH HYDROLASE-TYPE ESTERASE DOMAIN-CONTAINING PROTEIN"/>
    <property type="match status" value="1"/>
</dbReference>
<dbReference type="Pfam" id="PF13472">
    <property type="entry name" value="Lipase_GDSL_2"/>
    <property type="match status" value="1"/>
</dbReference>
<dbReference type="SUPFAM" id="SSF52266">
    <property type="entry name" value="SGNH hydrolase"/>
    <property type="match status" value="1"/>
</dbReference>
<dbReference type="InterPro" id="IPR036514">
    <property type="entry name" value="SGNH_hydro_sf"/>
</dbReference>
<reference evidence="2 3" key="1">
    <citation type="submission" date="2016-11" db="EMBL/GenBank/DDBJ databases">
        <authorList>
            <person name="Jaros S."/>
            <person name="Januszkiewicz K."/>
            <person name="Wedrychowicz H."/>
        </authorList>
    </citation>
    <scope>NUCLEOTIDE SEQUENCE [LARGE SCALE GENOMIC DNA]</scope>
    <source>
        <strain evidence="2 3">CGMCC 4.2025</strain>
    </source>
</reference>
<sequence>MNPPSDPGGRARNAQAERLVRYMHPDRSTPYLIGAGAPQLAAALGLAEDVYLRHVDALDGRARAAAAEVLAEPAFAALVNRLPFEPGTTILAVGESDTADRLSWLDVLRHVLWLRQPGQDAVTVVNAAVSGQTTTEALARWTAVLRAAGPVDWILCKLGANDARRIDDRATLVGPDETARNLSILRGLARPNGARWVWLTPHRVDEERITAAPGFRFTGSRWLNADLAAVSKDLRSRPEPLVDLDPVFVPAERPGLLEPDGLHPASEGQRVILTALVQALVDGAVSDG</sequence>
<dbReference type="STRING" id="310782.SAMN05216499_14512"/>
<dbReference type="Proteomes" id="UP000184111">
    <property type="component" value="Unassembled WGS sequence"/>
</dbReference>
<dbReference type="Gene3D" id="3.40.50.1110">
    <property type="entry name" value="SGNH hydrolase"/>
    <property type="match status" value="1"/>
</dbReference>
<accession>A0A1M7QW27</accession>
<dbReference type="OrthoDB" id="9794725at2"/>
<dbReference type="GO" id="GO:0004622">
    <property type="term" value="F:phosphatidylcholine lysophospholipase activity"/>
    <property type="evidence" value="ECO:0007669"/>
    <property type="project" value="TreeGrafter"/>
</dbReference>
<organism evidence="2 3">
    <name type="scientific">Actinacidiphila paucisporea</name>
    <dbReference type="NCBI Taxonomy" id="310782"/>
    <lineage>
        <taxon>Bacteria</taxon>
        <taxon>Bacillati</taxon>
        <taxon>Actinomycetota</taxon>
        <taxon>Actinomycetes</taxon>
        <taxon>Kitasatosporales</taxon>
        <taxon>Streptomycetaceae</taxon>
        <taxon>Actinacidiphila</taxon>
    </lineage>
</organism>
<evidence type="ECO:0000313" key="2">
    <source>
        <dbReference type="EMBL" id="SHN35989.1"/>
    </source>
</evidence>
<protein>
    <submittedName>
        <fullName evidence="2">Acyl-CoA thioesterase-1</fullName>
    </submittedName>
</protein>
<feature type="domain" description="SGNH hydrolase-type esterase" evidence="1">
    <location>
        <begin position="103"/>
        <end position="271"/>
    </location>
</feature>
<gene>
    <name evidence="2" type="ORF">SAMN05216499_14512</name>
</gene>
<proteinExistence type="predicted"/>
<dbReference type="AlphaFoldDB" id="A0A1M7QW27"/>
<dbReference type="RefSeq" id="WP_079190344.1">
    <property type="nucleotide sequence ID" value="NZ_FRBI01000045.1"/>
</dbReference>